<dbReference type="NCBIfam" id="TIGR04183">
    <property type="entry name" value="Por_Secre_tail"/>
    <property type="match status" value="1"/>
</dbReference>
<dbReference type="InterPro" id="IPR011050">
    <property type="entry name" value="Pectin_lyase_fold/virulence"/>
</dbReference>
<accession>A0ABS3SR70</accession>
<dbReference type="Pfam" id="PF18962">
    <property type="entry name" value="Por_Secre_tail"/>
    <property type="match status" value="1"/>
</dbReference>
<feature type="domain" description="Pectate lyase" evidence="7">
    <location>
        <begin position="47"/>
        <end position="278"/>
    </location>
</feature>
<keyword evidence="2" id="KW-0732">Signal</keyword>
<dbReference type="InterPro" id="IPR012334">
    <property type="entry name" value="Pectin_lyas_fold"/>
</dbReference>
<dbReference type="Proteomes" id="UP000681315">
    <property type="component" value="Unassembled WGS sequence"/>
</dbReference>
<dbReference type="Gene3D" id="2.60.40.1080">
    <property type="match status" value="1"/>
</dbReference>
<dbReference type="Pfam" id="PF02368">
    <property type="entry name" value="Big_2"/>
    <property type="match status" value="1"/>
</dbReference>
<keyword evidence="5" id="KW-0472">Membrane</keyword>
<evidence type="ECO:0000256" key="4">
    <source>
        <dbReference type="ARBA" id="ARBA00023239"/>
    </source>
</evidence>
<keyword evidence="9" id="KW-1185">Reference proteome</keyword>
<dbReference type="SUPFAM" id="SSF49373">
    <property type="entry name" value="Invasin/intimin cell-adhesion fragments"/>
    <property type="match status" value="1"/>
</dbReference>
<evidence type="ECO:0000256" key="1">
    <source>
        <dbReference type="ARBA" id="ARBA00022723"/>
    </source>
</evidence>
<keyword evidence="1" id="KW-0479">Metal-binding</keyword>
<dbReference type="InterPro" id="IPR002022">
    <property type="entry name" value="Pec_lyase"/>
</dbReference>
<evidence type="ECO:0000313" key="9">
    <source>
        <dbReference type="Proteomes" id="UP000681315"/>
    </source>
</evidence>
<sequence>MKAPKITLSQIGYIPIFILLFSFLNINAQQIAFPSAKGAGAYSTGGRGGQVIHVTTLNWDGPGSLKEAIKTKGPRTIVFDVSGEIDATSQGNYEDLIVGSDYDNITIAGQTAPHGGITIRTSFIIFRDVDNVVVRYIRFRNTNKYSSSDPIWNQGGSNIIFDHCTFSHGNDEALDFSYSLGTMGNVTIQNCFLQDSKTGVILGVDSSGNPTPLPDLGDFTFVNNAISNISHRFPNPQGGGQYDIVNNVIYNWKERLIRVTNEGTYNIINNYYKTSAQGLRRSGWFPGTGVITTRLHKLQAQTYNNPLIYTSGSLITGQREVPQVDDSDMWTYFAGSHSSFREGNPVAAKFFTKIQFPFKGVDFTIKTAHQAYIDVLNDVGANKTLNADGTLNEYQDTKDAADILMIQNDSFVSYDKNDFSYPPLSEVPYPTIPRNTRSANFYISNPHIPEIWLKANVPEGQDHNDIAPSGYTWLEEYLNGVDRTGEVAAVAVESVEVTPSTARVQILETLQLSASFTPSNATNKNGTWISSDEDIATVDTKGLVTAVSVGEVTIAFTSADGGIKATSLITVFPEALQASAGTDQEVCVGTTTTLTASGGTNYVWSTGETSESIEVTPETTTTYTVTVSDENDQSEEASVTVTVSAIPTANAGEDQTICNGETTTLTATGGSSYLWSTGETTASIEVNPEVDTVYSVEVSTNGCSSTDEVSVSVKDAPELVITGDLIISEGESTTLTVNGGGNYEWNTGETSESITVSPTVTTTYSVSSISPAGCSSNANITVTVAQQVSANAGQDVAICVGTSTILTATGGSIYQWSNGATTDNIEVSPDATTTYSVTVFDSTGTNSDTDEVTVTVNPLPTVDAGSGSTIDAGESVTLTATGATTYKWSNGATGATINVSPTATRTYTVTGTRNGCEATDKVKVIVRNTVEVIADAGVDQSICAGSSATLTATGGSTYLWSTGATTESISVSPSSTTTYSVTAYDESGQNSDTDEVKVTVNALPAVDAGSNVKINSGESTTLTATGATTYKWSTGSTGSSITVSPTATRTYTVIGTRNGCEVADTVEVTVLNPVEVIADAGVDQSICAGSSATLTATGGSTYLWSTGATTASISVSPSSTTTYSVTAYDSTGKYSHIDEVKVTVNSMPTVSVGKNITITSGESTKLTASGAQSYKWSTGETGASINVSPTSTTTYTVTGTRNGCDAIATVKVIVEKPQVVVARAGGNKDICQGSPVTLTATGGDRYLWSTGAKTASITVNPKTTTKYSVTAYIGEASGTDEATVKVSPKPNVKIVNGSEAAILEGEFITLSAQGANRYEWSNGATQPNIAVRPTKTKTYEVVGYTNDCSSEKSIKVNVFEKIVANAGDDVAICLNGSTVLTAKGPANSEYLWSTGEVTKSITVSPDNDTEYSVMVYHALDSDTDSVMVSVRNCETSQIVDDNVTIEDDTTLELLIHPNPTYGEVHIKISGLSDASSIYLYDLSGKSLYTEAISVNDHQGYNKTIDLSDFASGIYLLQLVDNQRVITKKIVLR</sequence>
<keyword evidence="5" id="KW-0812">Transmembrane</keyword>
<protein>
    <submittedName>
        <fullName evidence="8">Ig-like domain-containing protein</fullName>
    </submittedName>
</protein>
<gene>
    <name evidence="8" type="ORF">J4051_06555</name>
</gene>
<dbReference type="EMBL" id="JAGEVG010000006">
    <property type="protein sequence ID" value="MBO3097921.1"/>
    <property type="molecule type" value="Genomic_DNA"/>
</dbReference>
<evidence type="ECO:0000259" key="6">
    <source>
        <dbReference type="SMART" id="SM00635"/>
    </source>
</evidence>
<comment type="caution">
    <text evidence="8">The sequence shown here is derived from an EMBL/GenBank/DDBJ whole genome shotgun (WGS) entry which is preliminary data.</text>
</comment>
<keyword evidence="4" id="KW-0456">Lyase</keyword>
<dbReference type="InterPro" id="IPR008964">
    <property type="entry name" value="Invasin/intimin_cell_adhesion"/>
</dbReference>
<dbReference type="PANTHER" id="PTHR42970:SF1">
    <property type="entry name" value="PECTATE LYASE C-RELATED"/>
    <property type="match status" value="1"/>
</dbReference>
<keyword evidence="3" id="KW-0325">Glycoprotein</keyword>
<evidence type="ECO:0000259" key="7">
    <source>
        <dbReference type="SMART" id="SM00656"/>
    </source>
</evidence>
<feature type="domain" description="BIG2" evidence="6">
    <location>
        <begin position="491"/>
        <end position="568"/>
    </location>
</feature>
<dbReference type="InterPro" id="IPR052063">
    <property type="entry name" value="Polysaccharide_Lyase_1"/>
</dbReference>
<proteinExistence type="predicted"/>
<feature type="transmembrane region" description="Helical" evidence="5">
    <location>
        <begin position="7"/>
        <end position="26"/>
    </location>
</feature>
<evidence type="ECO:0000256" key="2">
    <source>
        <dbReference type="ARBA" id="ARBA00022729"/>
    </source>
</evidence>
<organism evidence="8 9">
    <name type="scientific">Gelidibacter pelagius</name>
    <dbReference type="NCBI Taxonomy" id="2819985"/>
    <lineage>
        <taxon>Bacteria</taxon>
        <taxon>Pseudomonadati</taxon>
        <taxon>Bacteroidota</taxon>
        <taxon>Flavobacteriia</taxon>
        <taxon>Flavobacteriales</taxon>
        <taxon>Flavobacteriaceae</taxon>
        <taxon>Gelidibacter</taxon>
    </lineage>
</organism>
<evidence type="ECO:0000313" key="8">
    <source>
        <dbReference type="EMBL" id="MBO3097921.1"/>
    </source>
</evidence>
<reference evidence="8 9" key="1">
    <citation type="submission" date="2021-03" db="EMBL/GenBank/DDBJ databases">
        <title>Gelidibacter sp. nov., isolated from costal sediment.</title>
        <authorList>
            <person name="Lun K.-Y."/>
        </authorList>
    </citation>
    <scope>NUCLEOTIDE SEQUENCE [LARGE SCALE GENOMIC DNA]</scope>
    <source>
        <strain evidence="8 9">DF109</strain>
    </source>
</reference>
<dbReference type="Gene3D" id="2.160.20.10">
    <property type="entry name" value="Single-stranded right-handed beta-helix, Pectin lyase-like"/>
    <property type="match status" value="1"/>
</dbReference>
<dbReference type="InterPro" id="IPR003343">
    <property type="entry name" value="Big_2"/>
</dbReference>
<name>A0ABS3SR70_9FLAO</name>
<evidence type="ECO:0000256" key="3">
    <source>
        <dbReference type="ARBA" id="ARBA00023180"/>
    </source>
</evidence>
<evidence type="ECO:0000256" key="5">
    <source>
        <dbReference type="SAM" id="Phobius"/>
    </source>
</evidence>
<dbReference type="PANTHER" id="PTHR42970">
    <property type="entry name" value="PECTATE LYASE C-RELATED"/>
    <property type="match status" value="1"/>
</dbReference>
<dbReference type="SUPFAM" id="SSF51126">
    <property type="entry name" value="Pectin lyase-like"/>
    <property type="match status" value="1"/>
</dbReference>
<dbReference type="SMART" id="SM00656">
    <property type="entry name" value="Amb_all"/>
    <property type="match status" value="1"/>
</dbReference>
<dbReference type="RefSeq" id="WP_208233066.1">
    <property type="nucleotide sequence ID" value="NZ_JAGEVG010000006.1"/>
</dbReference>
<keyword evidence="5" id="KW-1133">Transmembrane helix</keyword>
<dbReference type="InterPro" id="IPR026444">
    <property type="entry name" value="Secre_tail"/>
</dbReference>
<dbReference type="SMART" id="SM00635">
    <property type="entry name" value="BID_2"/>
    <property type="match status" value="1"/>
</dbReference>